<proteinExistence type="predicted"/>
<evidence type="ECO:0000313" key="2">
    <source>
        <dbReference type="Proteomes" id="UP000828941"/>
    </source>
</evidence>
<keyword evidence="2" id="KW-1185">Reference proteome</keyword>
<accession>A0ACB9PFS3</accession>
<sequence length="409" mass="45166">MFSSTYSSNPFPCFPSSSSSYPPHLPYLTHENAAASADNILILHDPLAAIPFIATNNAPIPEAVTNLAAAAADFAAGIAKQDEVPLPPHFLTNKRAPKKDRHSKIYTSQGLRDRRVRLSIEIARKFFDLQDMLGFDKASNTLEWLFTKSKKAIKDLALSKNSSSAGGGDSDGAKSFSSSSDCDEVVSGINQVVNMDIVPNLKGNDDSNEKSLMGFDAAVAKEKKLKRAQKDIQPVFVRAKKESREKARARARERTSYKMCTTTSTGRVQELKKRCSAAENPQILHQLRSPVTQPAEASAKSPRFLQPHPVTSEAQRDSLNVIEKSVVIKRKLKPSMVSSSHHHQSLVIPKEPCFDQNEQHPFPNLAPNWDTNSGIGRSSYCAFASMNLSTELQIFGKPWEECTNQQRLE</sequence>
<name>A0ACB9PFS3_BAUVA</name>
<organism evidence="1 2">
    <name type="scientific">Bauhinia variegata</name>
    <name type="common">Purple orchid tree</name>
    <name type="synonym">Phanera variegata</name>
    <dbReference type="NCBI Taxonomy" id="167791"/>
    <lineage>
        <taxon>Eukaryota</taxon>
        <taxon>Viridiplantae</taxon>
        <taxon>Streptophyta</taxon>
        <taxon>Embryophyta</taxon>
        <taxon>Tracheophyta</taxon>
        <taxon>Spermatophyta</taxon>
        <taxon>Magnoliopsida</taxon>
        <taxon>eudicotyledons</taxon>
        <taxon>Gunneridae</taxon>
        <taxon>Pentapetalae</taxon>
        <taxon>rosids</taxon>
        <taxon>fabids</taxon>
        <taxon>Fabales</taxon>
        <taxon>Fabaceae</taxon>
        <taxon>Cercidoideae</taxon>
        <taxon>Cercideae</taxon>
        <taxon>Bauhiniinae</taxon>
        <taxon>Bauhinia</taxon>
    </lineage>
</organism>
<evidence type="ECO:0000313" key="1">
    <source>
        <dbReference type="EMBL" id="KAI4346819.1"/>
    </source>
</evidence>
<protein>
    <submittedName>
        <fullName evidence="1">Uncharacterized protein</fullName>
    </submittedName>
</protein>
<reference evidence="1 2" key="1">
    <citation type="journal article" date="2022" name="DNA Res.">
        <title>Chromosomal-level genome assembly of the orchid tree Bauhinia variegata (Leguminosae; Cercidoideae) supports the allotetraploid origin hypothesis of Bauhinia.</title>
        <authorList>
            <person name="Zhong Y."/>
            <person name="Chen Y."/>
            <person name="Zheng D."/>
            <person name="Pang J."/>
            <person name="Liu Y."/>
            <person name="Luo S."/>
            <person name="Meng S."/>
            <person name="Qian L."/>
            <person name="Wei D."/>
            <person name="Dai S."/>
            <person name="Zhou R."/>
        </authorList>
    </citation>
    <scope>NUCLEOTIDE SEQUENCE [LARGE SCALE GENOMIC DNA]</scope>
    <source>
        <strain evidence="1">BV-YZ2020</strain>
    </source>
</reference>
<comment type="caution">
    <text evidence="1">The sequence shown here is derived from an EMBL/GenBank/DDBJ whole genome shotgun (WGS) entry which is preliminary data.</text>
</comment>
<dbReference type="EMBL" id="CM039429">
    <property type="protein sequence ID" value="KAI4346819.1"/>
    <property type="molecule type" value="Genomic_DNA"/>
</dbReference>
<dbReference type="Proteomes" id="UP000828941">
    <property type="component" value="Chromosome 4"/>
</dbReference>
<gene>
    <name evidence="1" type="ORF">L6164_007684</name>
</gene>